<feature type="region of interest" description="Disordered" evidence="1">
    <location>
        <begin position="62"/>
        <end position="84"/>
    </location>
</feature>
<keyword evidence="3" id="KW-1185">Reference proteome</keyword>
<protein>
    <submittedName>
        <fullName evidence="2">Uncharacterized protein</fullName>
    </submittedName>
</protein>
<comment type="caution">
    <text evidence="2">The sequence shown here is derived from an EMBL/GenBank/DDBJ whole genome shotgun (WGS) entry which is preliminary data.</text>
</comment>
<evidence type="ECO:0000256" key="1">
    <source>
        <dbReference type="SAM" id="MobiDB-lite"/>
    </source>
</evidence>
<dbReference type="AlphaFoldDB" id="A0A0J7J5C1"/>
<evidence type="ECO:0000313" key="2">
    <source>
        <dbReference type="EMBL" id="KMQ73778.1"/>
    </source>
</evidence>
<dbReference type="STRING" id="1658765.Msub_20999"/>
<dbReference type="EMBL" id="LFBU01000002">
    <property type="protein sequence ID" value="KMQ73778.1"/>
    <property type="molecule type" value="Genomic_DNA"/>
</dbReference>
<reference evidence="2 3" key="1">
    <citation type="submission" date="2015-06" db="EMBL/GenBank/DDBJ databases">
        <title>Marinobacter subterrani, a genetically tractable neutrophilic iron-oxidizing strain isolated from the Soudan Iron Mine.</title>
        <authorList>
            <person name="Bonis B.M."/>
            <person name="Gralnick J.A."/>
        </authorList>
    </citation>
    <scope>NUCLEOTIDE SEQUENCE [LARGE SCALE GENOMIC DNA]</scope>
    <source>
        <strain evidence="2 3">JG233</strain>
    </source>
</reference>
<name>A0A0J7J5C1_9GAMM</name>
<sequence>MDVAEHQLTVVPTHHDMAITHKRMSRVAEQMENMSGQMVAMNRQLAMINEYLLNEKRVTHELPPVHSGRPTPGNPAGAGGRPGYSHNEAVLRGVLAVWGMSCPGMRCARSWPGFRNRDW</sequence>
<dbReference type="Proteomes" id="UP000036102">
    <property type="component" value="Unassembled WGS sequence"/>
</dbReference>
<evidence type="ECO:0000313" key="3">
    <source>
        <dbReference type="Proteomes" id="UP000036102"/>
    </source>
</evidence>
<gene>
    <name evidence="2" type="ORF">Msub_20999</name>
</gene>
<dbReference type="RefSeq" id="WP_048497972.1">
    <property type="nucleotide sequence ID" value="NZ_LFBU01000002.1"/>
</dbReference>
<organism evidence="2 3">
    <name type="scientific">Marinobacter subterrani</name>
    <dbReference type="NCBI Taxonomy" id="1658765"/>
    <lineage>
        <taxon>Bacteria</taxon>
        <taxon>Pseudomonadati</taxon>
        <taxon>Pseudomonadota</taxon>
        <taxon>Gammaproteobacteria</taxon>
        <taxon>Pseudomonadales</taxon>
        <taxon>Marinobacteraceae</taxon>
        <taxon>Marinobacter</taxon>
    </lineage>
</organism>
<accession>A0A0J7J5C1</accession>
<proteinExistence type="predicted"/>